<accession>A0A3R7L8W5</accession>
<dbReference type="GeneID" id="40318032"/>
<dbReference type="Proteomes" id="UP000284403">
    <property type="component" value="Unassembled WGS sequence"/>
</dbReference>
<gene>
    <name evidence="2" type="ORF">Tco025E_04421</name>
</gene>
<keyword evidence="1" id="KW-0732">Signal</keyword>
<comment type="caution">
    <text evidence="2">The sequence shown here is derived from an EMBL/GenBank/DDBJ whole genome shotgun (WGS) entry which is preliminary data.</text>
</comment>
<dbReference type="Pfam" id="PF16825">
    <property type="entry name" value="DUF5075"/>
    <property type="match status" value="1"/>
</dbReference>
<sequence length="119" mass="12694">MAAEVGMRARSATGTVVRWVALLLLLLQCLGGHPSFAAALEDGHVIVKIKRYFSFPNSVFEGHYGGRVDFSNSADACRVNGGLLSADQTAAAHQSITDRLRHVAGPKDQAMYTFMGGDA</sequence>
<feature type="signal peptide" evidence="1">
    <location>
        <begin position="1"/>
        <end position="31"/>
    </location>
</feature>
<keyword evidence="3" id="KW-1185">Reference proteome</keyword>
<dbReference type="RefSeq" id="XP_029228528.1">
    <property type="nucleotide sequence ID" value="XM_029371331.1"/>
</dbReference>
<dbReference type="InterPro" id="IPR031797">
    <property type="entry name" value="DUF5075"/>
</dbReference>
<dbReference type="OrthoDB" id="251861at2759"/>
<evidence type="ECO:0000256" key="1">
    <source>
        <dbReference type="SAM" id="SignalP"/>
    </source>
</evidence>
<evidence type="ECO:0000313" key="2">
    <source>
        <dbReference type="EMBL" id="RNF18547.1"/>
    </source>
</evidence>
<proteinExistence type="predicted"/>
<protein>
    <submittedName>
        <fullName evidence="2">Uncharacterized protein</fullName>
    </submittedName>
</protein>
<dbReference type="PANTHER" id="PTHR35613:SF2">
    <property type="entry name" value="C-TYPE LECTIN DOMAIN-CONTAINING PROTEIN"/>
    <property type="match status" value="1"/>
</dbReference>
<reference evidence="2 3" key="1">
    <citation type="journal article" date="2018" name="BMC Genomics">
        <title>Genomic comparison of Trypanosoma conorhini and Trypanosoma rangeli to Trypanosoma cruzi strains of high and low virulence.</title>
        <authorList>
            <person name="Bradwell K.R."/>
            <person name="Koparde V.N."/>
            <person name="Matveyev A.V."/>
            <person name="Serrano M.G."/>
            <person name="Alves J.M."/>
            <person name="Parikh H."/>
            <person name="Huang B."/>
            <person name="Lee V."/>
            <person name="Espinosa-Alvarez O."/>
            <person name="Ortiz P.A."/>
            <person name="Costa-Martins A.G."/>
            <person name="Teixeira M.M."/>
            <person name="Buck G.A."/>
        </authorList>
    </citation>
    <scope>NUCLEOTIDE SEQUENCE [LARGE SCALE GENOMIC DNA]</scope>
    <source>
        <strain evidence="2 3">025E</strain>
    </source>
</reference>
<dbReference type="AlphaFoldDB" id="A0A3R7L8W5"/>
<organism evidence="2 3">
    <name type="scientific">Trypanosoma conorhini</name>
    <dbReference type="NCBI Taxonomy" id="83891"/>
    <lineage>
        <taxon>Eukaryota</taxon>
        <taxon>Discoba</taxon>
        <taxon>Euglenozoa</taxon>
        <taxon>Kinetoplastea</taxon>
        <taxon>Metakinetoplastina</taxon>
        <taxon>Trypanosomatida</taxon>
        <taxon>Trypanosomatidae</taxon>
        <taxon>Trypanosoma</taxon>
    </lineage>
</organism>
<name>A0A3R7L8W5_9TRYP</name>
<feature type="non-terminal residue" evidence="2">
    <location>
        <position position="119"/>
    </location>
</feature>
<dbReference type="EMBL" id="MKKU01000228">
    <property type="protein sequence ID" value="RNF18547.1"/>
    <property type="molecule type" value="Genomic_DNA"/>
</dbReference>
<dbReference type="PANTHER" id="PTHR35613">
    <property type="entry name" value="C-TYPE LECTIN DOMAIN-CONTAINING PROTEIN"/>
    <property type="match status" value="1"/>
</dbReference>
<feature type="chain" id="PRO_5018641161" evidence="1">
    <location>
        <begin position="32"/>
        <end position="119"/>
    </location>
</feature>
<evidence type="ECO:0000313" key="3">
    <source>
        <dbReference type="Proteomes" id="UP000284403"/>
    </source>
</evidence>